<evidence type="ECO:0000259" key="2">
    <source>
        <dbReference type="Pfam" id="PF00795"/>
    </source>
</evidence>
<dbReference type="InterPro" id="IPR050345">
    <property type="entry name" value="Aliph_Amidase/BUP"/>
</dbReference>
<accession>A0ABZ2V4J9</accession>
<sequence length="262" mass="29647">MRISFVTGASADTPFVDQLECICRKALDQRSDAILLPEMPAGKWVCENKPFDAALARNWVAQHEKIEEALLETGCSFFFTRPVAYRGRLANQAMFLSESHRKVLHTKQIFPNEPGWFESDWFLPGTDQFRTMKLGGVTVAFLICTELFWPEMARSMFDEEIDVFLVPRATGGSEEKWLVAGRLLSHVTGSFVASSNRNHVVQSTDTGFLVRPDGSFETHSTPQLEPEVSTFTMDTKCVCDGRRSYPAYIKTPYRLVPCRNDT</sequence>
<organism evidence="3 4">
    <name type="scientific">Yoonia phaeophyticola</name>
    <dbReference type="NCBI Taxonomy" id="3137369"/>
    <lineage>
        <taxon>Bacteria</taxon>
        <taxon>Pseudomonadati</taxon>
        <taxon>Pseudomonadota</taxon>
        <taxon>Alphaproteobacteria</taxon>
        <taxon>Rhodobacterales</taxon>
        <taxon>Paracoccaceae</taxon>
        <taxon>Yoonia</taxon>
    </lineage>
</organism>
<feature type="domain" description="CN hydrolase" evidence="2">
    <location>
        <begin position="11"/>
        <end position="234"/>
    </location>
</feature>
<proteinExistence type="predicted"/>
<dbReference type="CDD" id="cd07197">
    <property type="entry name" value="nitrilase"/>
    <property type="match status" value="1"/>
</dbReference>
<evidence type="ECO:0000256" key="1">
    <source>
        <dbReference type="ARBA" id="ARBA00022801"/>
    </source>
</evidence>
<dbReference type="Pfam" id="PF00795">
    <property type="entry name" value="CN_hydrolase"/>
    <property type="match status" value="1"/>
</dbReference>
<dbReference type="PANTHER" id="PTHR43674:SF2">
    <property type="entry name" value="BETA-UREIDOPROPIONASE"/>
    <property type="match status" value="1"/>
</dbReference>
<dbReference type="EMBL" id="CP150951">
    <property type="protein sequence ID" value="WZC49069.1"/>
    <property type="molecule type" value="Genomic_DNA"/>
</dbReference>
<dbReference type="Gene3D" id="3.60.110.10">
    <property type="entry name" value="Carbon-nitrogen hydrolase"/>
    <property type="match status" value="1"/>
</dbReference>
<dbReference type="PANTHER" id="PTHR43674">
    <property type="entry name" value="NITRILASE C965.09-RELATED"/>
    <property type="match status" value="1"/>
</dbReference>
<dbReference type="RefSeq" id="WP_341367181.1">
    <property type="nucleotide sequence ID" value="NZ_CP150951.2"/>
</dbReference>
<keyword evidence="1 3" id="KW-0378">Hydrolase</keyword>
<reference evidence="4" key="1">
    <citation type="submission" date="2024-04" db="EMBL/GenBank/DDBJ databases">
        <title>Phylogenomic analyses of a clade within the roseobacter group suggest taxonomic reassignments of species of the genera Aestuariivita, Citreicella, Loktanella, Nautella, Pelagibaca, Ruegeria, Thalassobius, Thiobacimonas and Tropicibacter, and the proposal o.</title>
        <authorList>
            <person name="Jeon C.O."/>
        </authorList>
    </citation>
    <scope>NUCLEOTIDE SEQUENCE [LARGE SCALE GENOMIC DNA]</scope>
    <source>
        <strain evidence="4">BS5-3</strain>
    </source>
</reference>
<dbReference type="InterPro" id="IPR003010">
    <property type="entry name" value="C-N_Hydrolase"/>
</dbReference>
<protein>
    <submittedName>
        <fullName evidence="3">Carbon-nitrogen hydrolase family protein</fullName>
    </submittedName>
</protein>
<dbReference type="Proteomes" id="UP001440612">
    <property type="component" value="Chromosome"/>
</dbReference>
<evidence type="ECO:0000313" key="3">
    <source>
        <dbReference type="EMBL" id="WZC49069.1"/>
    </source>
</evidence>
<dbReference type="SUPFAM" id="SSF56317">
    <property type="entry name" value="Carbon-nitrogen hydrolase"/>
    <property type="match status" value="1"/>
</dbReference>
<keyword evidence="4" id="KW-1185">Reference proteome</keyword>
<evidence type="ECO:0000313" key="4">
    <source>
        <dbReference type="Proteomes" id="UP001440612"/>
    </source>
</evidence>
<name>A0ABZ2V4J9_9RHOB</name>
<gene>
    <name evidence="3" type="ORF">AABB29_19945</name>
</gene>
<dbReference type="InterPro" id="IPR036526">
    <property type="entry name" value="C-N_Hydrolase_sf"/>
</dbReference>
<dbReference type="GO" id="GO:0016787">
    <property type="term" value="F:hydrolase activity"/>
    <property type="evidence" value="ECO:0007669"/>
    <property type="project" value="UniProtKB-KW"/>
</dbReference>